<name>A0A5J9WKY3_9POAL</name>
<keyword evidence="3" id="KW-1185">Reference proteome</keyword>
<dbReference type="PANTHER" id="PTHR34145:SF48">
    <property type="entry name" value="OS01G0553400 PROTEIN"/>
    <property type="match status" value="1"/>
</dbReference>
<organism evidence="2 3">
    <name type="scientific">Eragrostis curvula</name>
    <name type="common">weeping love grass</name>
    <dbReference type="NCBI Taxonomy" id="38414"/>
    <lineage>
        <taxon>Eukaryota</taxon>
        <taxon>Viridiplantae</taxon>
        <taxon>Streptophyta</taxon>
        <taxon>Embryophyta</taxon>
        <taxon>Tracheophyta</taxon>
        <taxon>Spermatophyta</taxon>
        <taxon>Magnoliopsida</taxon>
        <taxon>Liliopsida</taxon>
        <taxon>Poales</taxon>
        <taxon>Poaceae</taxon>
        <taxon>PACMAD clade</taxon>
        <taxon>Chloridoideae</taxon>
        <taxon>Eragrostideae</taxon>
        <taxon>Eragrostidinae</taxon>
        <taxon>Eragrostis</taxon>
    </lineage>
</organism>
<dbReference type="Gramene" id="TVU48751">
    <property type="protein sequence ID" value="TVU48751"/>
    <property type="gene ID" value="EJB05_00022"/>
</dbReference>
<comment type="caution">
    <text evidence="2">The sequence shown here is derived from an EMBL/GenBank/DDBJ whole genome shotgun (WGS) entry which is preliminary data.</text>
</comment>
<dbReference type="Proteomes" id="UP000324897">
    <property type="component" value="Chromosome 6"/>
</dbReference>
<protein>
    <recommendedName>
        <fullName evidence="1">At1g61320/AtMIF1 LRR domain-containing protein</fullName>
    </recommendedName>
</protein>
<proteinExistence type="predicted"/>
<dbReference type="InterPro" id="IPR053772">
    <property type="entry name" value="At1g61320/At1g61330-like"/>
</dbReference>
<gene>
    <name evidence="2" type="ORF">EJB05_00022</name>
</gene>
<accession>A0A5J9WKY3</accession>
<dbReference type="PANTHER" id="PTHR34145">
    <property type="entry name" value="OS02G0105600 PROTEIN"/>
    <property type="match status" value="1"/>
</dbReference>
<reference evidence="2 3" key="1">
    <citation type="journal article" date="2019" name="Sci. Rep.">
        <title>A high-quality genome of Eragrostis curvula grass provides insights into Poaceae evolution and supports new strategies to enhance forage quality.</title>
        <authorList>
            <person name="Carballo J."/>
            <person name="Santos B.A.C.M."/>
            <person name="Zappacosta D."/>
            <person name="Garbus I."/>
            <person name="Selva J.P."/>
            <person name="Gallo C.A."/>
            <person name="Diaz A."/>
            <person name="Albertini E."/>
            <person name="Caccamo M."/>
            <person name="Echenique V."/>
        </authorList>
    </citation>
    <scope>NUCLEOTIDE SEQUENCE [LARGE SCALE GENOMIC DNA]</scope>
    <source>
        <strain evidence="3">cv. Victoria</strain>
        <tissue evidence="2">Leaf</tissue>
    </source>
</reference>
<dbReference type="Pfam" id="PF23622">
    <property type="entry name" value="LRR_At1g61320_AtMIF1"/>
    <property type="match status" value="1"/>
</dbReference>
<dbReference type="SUPFAM" id="SSF52047">
    <property type="entry name" value="RNI-like"/>
    <property type="match status" value="1"/>
</dbReference>
<feature type="non-terminal residue" evidence="2">
    <location>
        <position position="1"/>
    </location>
</feature>
<dbReference type="AlphaFoldDB" id="A0A5J9WKY3"/>
<evidence type="ECO:0000313" key="3">
    <source>
        <dbReference type="Proteomes" id="UP000324897"/>
    </source>
</evidence>
<dbReference type="InterPro" id="IPR055357">
    <property type="entry name" value="LRR_At1g61320_AtMIF1"/>
</dbReference>
<feature type="domain" description="At1g61320/AtMIF1 LRR" evidence="1">
    <location>
        <begin position="10"/>
        <end position="172"/>
    </location>
</feature>
<dbReference type="OrthoDB" id="690594at2759"/>
<evidence type="ECO:0000259" key="1">
    <source>
        <dbReference type="Pfam" id="PF23622"/>
    </source>
</evidence>
<sequence length="177" mass="19587">MYTDDSIFTSKNKYRFPATSSSWLSSIVMSLALGNVCLELPVIPDDDGGGFKMLKKLQLQLVGDLGDLTPFLSNCPALEWLSITRSFVPHLVVPRTYLHVGHCDIESIQLRAASITTFEYVGAPFLPIKINDSLKLSKANVTLSRVGDTLVVILRLTQIIEAAPQLEHFVLHMNSLD</sequence>
<evidence type="ECO:0000313" key="2">
    <source>
        <dbReference type="EMBL" id="TVU48751.1"/>
    </source>
</evidence>
<dbReference type="EMBL" id="RWGY01000002">
    <property type="protein sequence ID" value="TVU48751.1"/>
    <property type="molecule type" value="Genomic_DNA"/>
</dbReference>